<feature type="coiled-coil region" evidence="1">
    <location>
        <begin position="156"/>
        <end position="183"/>
    </location>
</feature>
<evidence type="ECO:0000256" key="1">
    <source>
        <dbReference type="SAM" id="Coils"/>
    </source>
</evidence>
<evidence type="ECO:0000313" key="2">
    <source>
        <dbReference type="EMBL" id="GAA3519144.1"/>
    </source>
</evidence>
<dbReference type="PANTHER" id="PTHR43140">
    <property type="entry name" value="TYPE-1 RESTRICTION ENZYME ECOKI SPECIFICITY PROTEIN"/>
    <property type="match status" value="1"/>
</dbReference>
<proteinExistence type="predicted"/>
<organism evidence="2 3">
    <name type="scientific">Nocardioides daeguensis</name>
    <dbReference type="NCBI Taxonomy" id="908359"/>
    <lineage>
        <taxon>Bacteria</taxon>
        <taxon>Bacillati</taxon>
        <taxon>Actinomycetota</taxon>
        <taxon>Actinomycetes</taxon>
        <taxon>Propionibacteriales</taxon>
        <taxon>Nocardioidaceae</taxon>
        <taxon>Nocardioides</taxon>
    </lineage>
</organism>
<reference evidence="3" key="1">
    <citation type="journal article" date="2019" name="Int. J. Syst. Evol. Microbiol.">
        <title>The Global Catalogue of Microorganisms (GCM) 10K type strain sequencing project: providing services to taxonomists for standard genome sequencing and annotation.</title>
        <authorList>
            <consortium name="The Broad Institute Genomics Platform"/>
            <consortium name="The Broad Institute Genome Sequencing Center for Infectious Disease"/>
            <person name="Wu L."/>
            <person name="Ma J."/>
        </authorList>
    </citation>
    <scope>NUCLEOTIDE SEQUENCE [LARGE SCALE GENOMIC DNA]</scope>
    <source>
        <strain evidence="3">JCM 17460</strain>
    </source>
</reference>
<name>A0ABP6UU12_9ACTN</name>
<dbReference type="InterPro" id="IPR051212">
    <property type="entry name" value="Type-I_RE_S_subunit"/>
</dbReference>
<comment type="caution">
    <text evidence="2">The sequence shown here is derived from an EMBL/GenBank/DDBJ whole genome shotgun (WGS) entry which is preliminary data.</text>
</comment>
<dbReference type="GO" id="GO:0004519">
    <property type="term" value="F:endonuclease activity"/>
    <property type="evidence" value="ECO:0007669"/>
    <property type="project" value="UniProtKB-KW"/>
</dbReference>
<dbReference type="RefSeq" id="WP_218234969.1">
    <property type="nucleotide sequence ID" value="NZ_BAABBB010000003.1"/>
</dbReference>
<protein>
    <submittedName>
        <fullName evidence="2">Restriction endonuclease subunit S</fullName>
    </submittedName>
</protein>
<gene>
    <name evidence="2" type="ORF">GCM10022263_03660</name>
</gene>
<dbReference type="PANTHER" id="PTHR43140:SF1">
    <property type="entry name" value="TYPE I RESTRICTION ENZYME ECOKI SPECIFICITY SUBUNIT"/>
    <property type="match status" value="1"/>
</dbReference>
<sequence>MTAQAVHESPLEASTFPLVPFGSIVVERTEKVSETDFPPLSVGKLGVTPQLAGVAKTQAEGERKLVRAGDLVINSRSDRRGASGLSRLDGAVSPVYTVMTPKPGLLLAEYGHHLLRSTAFQDEFFRWGTGIVDDLWSTNFTRMSRIRVPLPPLEVQHRIAERLNEAERMVKKLDELAEVLRQRSTDTALIFGLAEGHPGHAEDAHSPLSGIPDHWNRTKFGHDFMESTERNGDSPPGPLLSISEYRGVEINNRTDGQQASSDVSNYRVVRPDQLAANMMWLNHGGLGVSSLTGYISPDYKAFWISPRFYPRYVHHLLRSPRYVDYFGSIGTGVRPNAQRVTKTTLDMMPMPVPPMGEQRRIADHLDEVARRVDDMLAKVARLREVLIERSSAFLIDVVTGRKEVA</sequence>
<keyword evidence="1" id="KW-0175">Coiled coil</keyword>
<evidence type="ECO:0000313" key="3">
    <source>
        <dbReference type="Proteomes" id="UP001500301"/>
    </source>
</evidence>
<dbReference type="Proteomes" id="UP001500301">
    <property type="component" value="Unassembled WGS sequence"/>
</dbReference>
<dbReference type="EMBL" id="BAABBB010000003">
    <property type="protein sequence ID" value="GAA3519144.1"/>
    <property type="molecule type" value="Genomic_DNA"/>
</dbReference>
<keyword evidence="2" id="KW-0540">Nuclease</keyword>
<keyword evidence="3" id="KW-1185">Reference proteome</keyword>
<keyword evidence="2" id="KW-0378">Hydrolase</keyword>
<keyword evidence="2" id="KW-0255">Endonuclease</keyword>
<accession>A0ABP6UU12</accession>